<dbReference type="RefSeq" id="WP_301814826.1">
    <property type="nucleotide sequence ID" value="NZ_JAUJZH010000030.1"/>
</dbReference>
<evidence type="ECO:0000313" key="2">
    <source>
        <dbReference type="Proteomes" id="UP001169027"/>
    </source>
</evidence>
<dbReference type="PANTHER" id="PTHR42881:SF2">
    <property type="entry name" value="PROLYL ENDOPEPTIDASE"/>
    <property type="match status" value="1"/>
</dbReference>
<reference evidence="1" key="1">
    <citation type="submission" date="2023-06" db="EMBL/GenBank/DDBJ databases">
        <authorList>
            <person name="Jiang Y."/>
            <person name="Liu Q."/>
        </authorList>
    </citation>
    <scope>NUCLEOTIDE SEQUENCE</scope>
    <source>
        <strain evidence="1">CGMCC 1.12090</strain>
    </source>
</reference>
<dbReference type="SUPFAM" id="SSF53474">
    <property type="entry name" value="alpha/beta-Hydrolases"/>
    <property type="match status" value="1"/>
</dbReference>
<accession>A0ABT8SGS3</accession>
<dbReference type="InterPro" id="IPR051167">
    <property type="entry name" value="Prolyl_oligopep/macrocyclase"/>
</dbReference>
<gene>
    <name evidence="1" type="ORF">Q2T77_30830</name>
</gene>
<dbReference type="Proteomes" id="UP001169027">
    <property type="component" value="Unassembled WGS sequence"/>
</dbReference>
<dbReference type="PRINTS" id="PR00862">
    <property type="entry name" value="PROLIGOPTASE"/>
</dbReference>
<name>A0ABT8SGS3_9BURK</name>
<dbReference type="InterPro" id="IPR002470">
    <property type="entry name" value="Peptidase_S9A"/>
</dbReference>
<comment type="caution">
    <text evidence="1">The sequence shown here is derived from an EMBL/GenBank/DDBJ whole genome shotgun (WGS) entry which is preliminary data.</text>
</comment>
<dbReference type="InterPro" id="IPR029058">
    <property type="entry name" value="AB_hydrolase_fold"/>
</dbReference>
<protein>
    <submittedName>
        <fullName evidence="1">Uncharacterized protein</fullName>
    </submittedName>
</protein>
<dbReference type="PANTHER" id="PTHR42881">
    <property type="entry name" value="PROLYL ENDOPEPTIDASE"/>
    <property type="match status" value="1"/>
</dbReference>
<sequence length="86" mass="9369">MAIWAQPRTAIDLDRSAVERCFYASKDGTQVPMFIVRRKDVTAPAATLLTAYGDFGISYVLVYSPAQLAWVEQGRAFAVANIRGGG</sequence>
<proteinExistence type="predicted"/>
<evidence type="ECO:0000313" key="1">
    <source>
        <dbReference type="EMBL" id="MDO1536676.1"/>
    </source>
</evidence>
<organism evidence="1 2">
    <name type="scientific">Variovorax ginsengisoli</name>
    <dbReference type="NCBI Taxonomy" id="363844"/>
    <lineage>
        <taxon>Bacteria</taxon>
        <taxon>Pseudomonadati</taxon>
        <taxon>Pseudomonadota</taxon>
        <taxon>Betaproteobacteria</taxon>
        <taxon>Burkholderiales</taxon>
        <taxon>Comamonadaceae</taxon>
        <taxon>Variovorax</taxon>
    </lineage>
</organism>
<keyword evidence="2" id="KW-1185">Reference proteome</keyword>
<dbReference type="Gene3D" id="3.40.50.1820">
    <property type="entry name" value="alpha/beta hydrolase"/>
    <property type="match status" value="1"/>
</dbReference>
<dbReference type="EMBL" id="JAUKVY010000030">
    <property type="protein sequence ID" value="MDO1536676.1"/>
    <property type="molecule type" value="Genomic_DNA"/>
</dbReference>